<proteinExistence type="predicted"/>
<dbReference type="Gene3D" id="3.10.350.10">
    <property type="entry name" value="LysM domain"/>
    <property type="match status" value="1"/>
</dbReference>
<reference evidence="3 4" key="1">
    <citation type="submission" date="2019-08" db="EMBL/GenBank/DDBJ databases">
        <title>In-depth cultivation of the pig gut microbiome towards novel bacterial diversity and tailored functional studies.</title>
        <authorList>
            <person name="Wylensek D."/>
            <person name="Hitch T.C.A."/>
            <person name="Clavel T."/>
        </authorList>
    </citation>
    <scope>NUCLEOTIDE SEQUENCE [LARGE SCALE GENOMIC DNA]</scope>
    <source>
        <strain evidence="3 4">WCA-693-APC-MOT-I</strain>
    </source>
</reference>
<keyword evidence="1" id="KW-0812">Transmembrane</keyword>
<evidence type="ECO:0000256" key="1">
    <source>
        <dbReference type="SAM" id="Phobius"/>
    </source>
</evidence>
<keyword evidence="1" id="KW-1133">Transmembrane helix</keyword>
<keyword evidence="4" id="KW-1185">Reference proteome</keyword>
<dbReference type="InterPro" id="IPR018392">
    <property type="entry name" value="LysM"/>
</dbReference>
<dbReference type="EMBL" id="VUMT01000017">
    <property type="protein sequence ID" value="MSS64359.1"/>
    <property type="molecule type" value="Genomic_DNA"/>
</dbReference>
<keyword evidence="1" id="KW-0472">Membrane</keyword>
<accession>A0A6L5Y0G5</accession>
<dbReference type="PROSITE" id="PS51782">
    <property type="entry name" value="LYSM"/>
    <property type="match status" value="1"/>
</dbReference>
<dbReference type="Proteomes" id="UP000482209">
    <property type="component" value="Unassembled WGS sequence"/>
</dbReference>
<dbReference type="SUPFAM" id="SSF54106">
    <property type="entry name" value="LysM domain"/>
    <property type="match status" value="1"/>
</dbReference>
<dbReference type="InterPro" id="IPR036779">
    <property type="entry name" value="LysM_dom_sf"/>
</dbReference>
<comment type="caution">
    <text evidence="3">The sequence shown here is derived from an EMBL/GenBank/DDBJ whole genome shotgun (WGS) entry which is preliminary data.</text>
</comment>
<name>A0A6L5Y0G5_9FIRM</name>
<sequence length="138" mass="16214">MVVSNECSVFCKIILTEEQTFAILRTNKCSENIFVEFWRFTMRKKITFTLIMIFFTALFITLFIISEPAIASFSGEKEKVIICVEIKEGDTLWKIAEQYYTDDYKTMNLYIREIKKCNGITEHIKVGQKILIPHYITT</sequence>
<dbReference type="CDD" id="cd00118">
    <property type="entry name" value="LysM"/>
    <property type="match status" value="1"/>
</dbReference>
<feature type="transmembrane region" description="Helical" evidence="1">
    <location>
        <begin position="46"/>
        <end position="65"/>
    </location>
</feature>
<protein>
    <submittedName>
        <fullName evidence="3">LysM peptidoglycan-binding domain-containing protein</fullName>
    </submittedName>
</protein>
<dbReference type="SMART" id="SM00257">
    <property type="entry name" value="LysM"/>
    <property type="match status" value="1"/>
</dbReference>
<feature type="domain" description="LysM" evidence="2">
    <location>
        <begin position="82"/>
        <end position="132"/>
    </location>
</feature>
<organism evidence="3 4">
    <name type="scientific">Velocimicrobium porci</name>
    <dbReference type="NCBI Taxonomy" id="2606634"/>
    <lineage>
        <taxon>Bacteria</taxon>
        <taxon>Bacillati</taxon>
        <taxon>Bacillota</taxon>
        <taxon>Clostridia</taxon>
        <taxon>Lachnospirales</taxon>
        <taxon>Lachnospiraceae</taxon>
        <taxon>Velocimicrobium</taxon>
    </lineage>
</organism>
<dbReference type="Pfam" id="PF01476">
    <property type="entry name" value="LysM"/>
    <property type="match status" value="1"/>
</dbReference>
<evidence type="ECO:0000313" key="3">
    <source>
        <dbReference type="EMBL" id="MSS64359.1"/>
    </source>
</evidence>
<dbReference type="AlphaFoldDB" id="A0A6L5Y0G5"/>
<evidence type="ECO:0000259" key="2">
    <source>
        <dbReference type="PROSITE" id="PS51782"/>
    </source>
</evidence>
<gene>
    <name evidence="3" type="ORF">FYJ58_10810</name>
</gene>
<evidence type="ECO:0000313" key="4">
    <source>
        <dbReference type="Proteomes" id="UP000482209"/>
    </source>
</evidence>